<feature type="region of interest" description="Disordered" evidence="1">
    <location>
        <begin position="27"/>
        <end position="62"/>
    </location>
</feature>
<protein>
    <submittedName>
        <fullName evidence="3">Uncharacterized protein</fullName>
    </submittedName>
</protein>
<feature type="signal peptide" evidence="2">
    <location>
        <begin position="1"/>
        <end position="20"/>
    </location>
</feature>
<feature type="compositionally biased region" description="Low complexity" evidence="1">
    <location>
        <begin position="32"/>
        <end position="44"/>
    </location>
</feature>
<evidence type="ECO:0000256" key="1">
    <source>
        <dbReference type="SAM" id="MobiDB-lite"/>
    </source>
</evidence>
<dbReference type="AlphaFoldDB" id="A0A6J4SJY2"/>
<proteinExistence type="predicted"/>
<dbReference type="EMBL" id="CADCVS010000221">
    <property type="protein sequence ID" value="CAA9495840.1"/>
    <property type="molecule type" value="Genomic_DNA"/>
</dbReference>
<reference evidence="3" key="1">
    <citation type="submission" date="2020-02" db="EMBL/GenBank/DDBJ databases">
        <authorList>
            <person name="Meier V. D."/>
        </authorList>
    </citation>
    <scope>NUCLEOTIDE SEQUENCE</scope>
    <source>
        <strain evidence="3">AVDCRST_MAG30</strain>
    </source>
</reference>
<gene>
    <name evidence="3" type="ORF">AVDCRST_MAG30-1641</name>
</gene>
<evidence type="ECO:0000256" key="2">
    <source>
        <dbReference type="SAM" id="SignalP"/>
    </source>
</evidence>
<organism evidence="3">
    <name type="scientific">uncultured Solirubrobacteraceae bacterium</name>
    <dbReference type="NCBI Taxonomy" id="1162706"/>
    <lineage>
        <taxon>Bacteria</taxon>
        <taxon>Bacillati</taxon>
        <taxon>Actinomycetota</taxon>
        <taxon>Thermoleophilia</taxon>
        <taxon>Solirubrobacterales</taxon>
        <taxon>Solirubrobacteraceae</taxon>
        <taxon>environmental samples</taxon>
    </lineage>
</organism>
<feature type="chain" id="PRO_5026737237" evidence="2">
    <location>
        <begin position="21"/>
        <end position="154"/>
    </location>
</feature>
<keyword evidence="2" id="KW-0732">Signal</keyword>
<name>A0A6J4SJY2_9ACTN</name>
<accession>A0A6J4SJY2</accession>
<sequence>MLARRLLIFVALLMGLAALAAAVAPPETRTGSAPAPTAVPSPTAGIPDQPELSGRPEEIVSERDVPGEPLLRRLDAAGSRQIVEARTGERVRLSVASEELVSVQIGVDGPIEAVDPDAPARFSLLYDAPTELPIRVIETDRTIGVLRVSAASAG</sequence>
<evidence type="ECO:0000313" key="3">
    <source>
        <dbReference type="EMBL" id="CAA9495840.1"/>
    </source>
</evidence>